<evidence type="ECO:0000313" key="2">
    <source>
        <dbReference type="EMBL" id="MPN29994.1"/>
    </source>
</evidence>
<feature type="compositionally biased region" description="Basic and acidic residues" evidence="1">
    <location>
        <begin position="48"/>
        <end position="61"/>
    </location>
</feature>
<name>A0A645H104_9ZZZZ</name>
<organism evidence="2">
    <name type="scientific">bioreactor metagenome</name>
    <dbReference type="NCBI Taxonomy" id="1076179"/>
    <lineage>
        <taxon>unclassified sequences</taxon>
        <taxon>metagenomes</taxon>
        <taxon>ecological metagenomes</taxon>
    </lineage>
</organism>
<protein>
    <submittedName>
        <fullName evidence="2">Uncharacterized protein</fullName>
    </submittedName>
</protein>
<accession>A0A645H104</accession>
<proteinExistence type="predicted"/>
<dbReference type="AlphaFoldDB" id="A0A645H104"/>
<dbReference type="EMBL" id="VSSQ01080943">
    <property type="protein sequence ID" value="MPN29994.1"/>
    <property type="molecule type" value="Genomic_DNA"/>
</dbReference>
<comment type="caution">
    <text evidence="2">The sequence shown here is derived from an EMBL/GenBank/DDBJ whole genome shotgun (WGS) entry which is preliminary data.</text>
</comment>
<reference evidence="2" key="1">
    <citation type="submission" date="2019-08" db="EMBL/GenBank/DDBJ databases">
        <authorList>
            <person name="Kucharzyk K."/>
            <person name="Murdoch R.W."/>
            <person name="Higgins S."/>
            <person name="Loffler F."/>
        </authorList>
    </citation>
    <scope>NUCLEOTIDE SEQUENCE</scope>
</reference>
<feature type="compositionally biased region" description="Basic and acidic residues" evidence="1">
    <location>
        <begin position="7"/>
        <end position="36"/>
    </location>
</feature>
<evidence type="ECO:0000256" key="1">
    <source>
        <dbReference type="SAM" id="MobiDB-lite"/>
    </source>
</evidence>
<gene>
    <name evidence="2" type="ORF">SDC9_177451</name>
</gene>
<feature type="region of interest" description="Disordered" evidence="1">
    <location>
        <begin position="1"/>
        <end position="76"/>
    </location>
</feature>
<sequence>MCGVVGAEDKRHDQADADAESQREQKARDGEIRADDAAGVNQCQNVGGRREEQEGDRRAEPRTFLVDTGEQRNDGT</sequence>